<dbReference type="PROSITE" id="PS51471">
    <property type="entry name" value="FE2OG_OXY"/>
    <property type="match status" value="1"/>
</dbReference>
<dbReference type="InterPro" id="IPR037151">
    <property type="entry name" value="AlkB-like_sf"/>
</dbReference>
<evidence type="ECO:0000259" key="1">
    <source>
        <dbReference type="PROSITE" id="PS51471"/>
    </source>
</evidence>
<dbReference type="PANTHER" id="PTHR21052:SF0">
    <property type="entry name" value="ALPHA-KETOGLUTARATE-DEPENDENT DIOXYGENASE ALKB HOMOLOG 7, MITOCHONDRIAL"/>
    <property type="match status" value="1"/>
</dbReference>
<name>A0AAV5AC98_9AGAM</name>
<dbReference type="GO" id="GO:0005759">
    <property type="term" value="C:mitochondrial matrix"/>
    <property type="evidence" value="ECO:0007669"/>
    <property type="project" value="TreeGrafter"/>
</dbReference>
<dbReference type="Proteomes" id="UP001050691">
    <property type="component" value="Unassembled WGS sequence"/>
</dbReference>
<dbReference type="GO" id="GO:0006974">
    <property type="term" value="P:DNA damage response"/>
    <property type="evidence" value="ECO:0007669"/>
    <property type="project" value="InterPro"/>
</dbReference>
<protein>
    <recommendedName>
        <fullName evidence="1">Fe2OG dioxygenase domain-containing protein</fullName>
    </recommendedName>
</protein>
<gene>
    <name evidence="2" type="ORF">Clacol_006510</name>
</gene>
<evidence type="ECO:0000313" key="3">
    <source>
        <dbReference type="Proteomes" id="UP001050691"/>
    </source>
</evidence>
<dbReference type="InterPro" id="IPR027450">
    <property type="entry name" value="AlkB-like"/>
</dbReference>
<dbReference type="EMBL" id="BPWL01000007">
    <property type="protein sequence ID" value="GJJ12269.1"/>
    <property type="molecule type" value="Genomic_DNA"/>
</dbReference>
<comment type="caution">
    <text evidence="2">The sequence shown here is derived from an EMBL/GenBank/DDBJ whole genome shotgun (WGS) entry which is preliminary data.</text>
</comment>
<feature type="domain" description="Fe2OG dioxygenase" evidence="1">
    <location>
        <begin position="233"/>
        <end position="339"/>
    </location>
</feature>
<dbReference type="PANTHER" id="PTHR21052">
    <property type="entry name" value="SPERMATOGENESIS ASSOCIATED 11-RELATED"/>
    <property type="match status" value="1"/>
</dbReference>
<dbReference type="Gene3D" id="2.60.120.590">
    <property type="entry name" value="Alpha-ketoglutarate-dependent dioxygenase AlkB-like"/>
    <property type="match status" value="1"/>
</dbReference>
<proteinExistence type="predicted"/>
<evidence type="ECO:0000313" key="2">
    <source>
        <dbReference type="EMBL" id="GJJ12269.1"/>
    </source>
</evidence>
<dbReference type="GO" id="GO:0006631">
    <property type="term" value="P:fatty acid metabolic process"/>
    <property type="evidence" value="ECO:0007669"/>
    <property type="project" value="TreeGrafter"/>
</dbReference>
<keyword evidence="3" id="KW-1185">Reference proteome</keyword>
<dbReference type="InterPro" id="IPR005123">
    <property type="entry name" value="Oxoglu/Fe-dep_dioxygenase_dom"/>
</dbReference>
<organism evidence="2 3">
    <name type="scientific">Clathrus columnatus</name>
    <dbReference type="NCBI Taxonomy" id="1419009"/>
    <lineage>
        <taxon>Eukaryota</taxon>
        <taxon>Fungi</taxon>
        <taxon>Dikarya</taxon>
        <taxon>Basidiomycota</taxon>
        <taxon>Agaricomycotina</taxon>
        <taxon>Agaricomycetes</taxon>
        <taxon>Phallomycetidae</taxon>
        <taxon>Phallales</taxon>
        <taxon>Clathraceae</taxon>
        <taxon>Clathrus</taxon>
    </lineage>
</organism>
<dbReference type="SUPFAM" id="SSF51197">
    <property type="entry name" value="Clavaminate synthase-like"/>
    <property type="match status" value="1"/>
</dbReference>
<dbReference type="AlphaFoldDB" id="A0AAV5AC98"/>
<accession>A0AAV5AC98</accession>
<reference evidence="2" key="1">
    <citation type="submission" date="2021-10" db="EMBL/GenBank/DDBJ databases">
        <title>De novo Genome Assembly of Clathrus columnatus (Basidiomycota, Fungi) Using Illumina and Nanopore Sequence Data.</title>
        <authorList>
            <person name="Ogiso-Tanaka E."/>
            <person name="Itagaki H."/>
            <person name="Hosoya T."/>
            <person name="Hosaka K."/>
        </authorList>
    </citation>
    <scope>NUCLEOTIDE SEQUENCE</scope>
    <source>
        <strain evidence="2">MO-923</strain>
    </source>
</reference>
<dbReference type="InterPro" id="IPR032870">
    <property type="entry name" value="ALKBH7-like"/>
</dbReference>
<dbReference type="Pfam" id="PF13532">
    <property type="entry name" value="2OG-FeII_Oxy_2"/>
    <property type="match status" value="1"/>
</dbReference>
<sequence>MNIYVFWFTAAARKSLINVRTLRWYVNSDERDGEATALPGALTGEDEGVEGPLNEAKRLMPLTGHGGSEFLTNATAFTDHDDPPISEFLTVSWRHRHSVSRFSTHPAFGGLPIEPSYLEPANARVPEGFTFIPNFLDTHEQATLLSFALQKLDDSGSRAYKKRRKLYASSLSLADDVDPDNIFLPENLYEFQKGHYDGVIFNYRECHLTSWPEHLSLGPILKRLYSLLPSYVKIQTHLLHLSSKGHIMPHVDNLHASGSWIVAVSLGGPRILRMEDKENKHNFFELLLAPGSAYIQRDHIRYSYRHSILPGGRDFKGKRILESPRLSIMLRVFTFSLHPEIIQ</sequence>
<dbReference type="GO" id="GO:0016706">
    <property type="term" value="F:2-oxoglutarate-dependent dioxygenase activity"/>
    <property type="evidence" value="ECO:0007669"/>
    <property type="project" value="TreeGrafter"/>
</dbReference>